<organism evidence="1">
    <name type="scientific">Lepeophtheirus salmonis</name>
    <name type="common">Salmon louse</name>
    <name type="synonym">Caligus salmonis</name>
    <dbReference type="NCBI Taxonomy" id="72036"/>
    <lineage>
        <taxon>Eukaryota</taxon>
        <taxon>Metazoa</taxon>
        <taxon>Ecdysozoa</taxon>
        <taxon>Arthropoda</taxon>
        <taxon>Crustacea</taxon>
        <taxon>Multicrustacea</taxon>
        <taxon>Hexanauplia</taxon>
        <taxon>Copepoda</taxon>
        <taxon>Siphonostomatoida</taxon>
        <taxon>Caligidae</taxon>
        <taxon>Lepeophtheirus</taxon>
    </lineage>
</organism>
<name>A0A0K2UK16_LEPSM</name>
<protein>
    <submittedName>
        <fullName evidence="1">Uncharacterized protein</fullName>
    </submittedName>
</protein>
<proteinExistence type="predicted"/>
<reference evidence="1" key="1">
    <citation type="submission" date="2014-05" db="EMBL/GenBank/DDBJ databases">
        <authorList>
            <person name="Chronopoulou M."/>
        </authorList>
    </citation>
    <scope>NUCLEOTIDE SEQUENCE</scope>
    <source>
        <tissue evidence="1">Whole organism</tissue>
    </source>
</reference>
<dbReference type="AlphaFoldDB" id="A0A0K2UK16"/>
<accession>A0A0K2UK16</accession>
<sequence>MITFLIEDLYYLINDAISISSFLLARFCIFTKIINLLNKITHILFSPTFD</sequence>
<evidence type="ECO:0000313" key="1">
    <source>
        <dbReference type="EMBL" id="CDW38021.1"/>
    </source>
</evidence>
<dbReference type="EMBL" id="HACA01020660">
    <property type="protein sequence ID" value="CDW38021.1"/>
    <property type="molecule type" value="Transcribed_RNA"/>
</dbReference>